<dbReference type="SUPFAM" id="SSF52540">
    <property type="entry name" value="P-loop containing nucleoside triphosphate hydrolases"/>
    <property type="match status" value="1"/>
</dbReference>
<dbReference type="PANTHER" id="PTHR42700">
    <property type="entry name" value="SULFATE ADENYLYLTRANSFERASE"/>
    <property type="match status" value="1"/>
</dbReference>
<protein>
    <submittedName>
        <fullName evidence="3">Adenylyl-sulfate kinase</fullName>
        <ecNumber evidence="3">2.7.1.25</ecNumber>
    </submittedName>
</protein>
<gene>
    <name evidence="3" type="ORF">F4V45_05500</name>
</gene>
<dbReference type="PANTHER" id="PTHR42700:SF1">
    <property type="entry name" value="SULFATE ADENYLYLTRANSFERASE"/>
    <property type="match status" value="1"/>
</dbReference>
<dbReference type="AlphaFoldDB" id="A0A5M9QLJ3"/>
<evidence type="ECO:0000256" key="1">
    <source>
        <dbReference type="ARBA" id="ARBA00022679"/>
    </source>
</evidence>
<dbReference type="EMBL" id="VXKE01000016">
    <property type="protein sequence ID" value="KAA8709121.1"/>
    <property type="molecule type" value="Genomic_DNA"/>
</dbReference>
<dbReference type="GO" id="GO:0010134">
    <property type="term" value="P:sulfate assimilation via adenylyl sulfate reduction"/>
    <property type="evidence" value="ECO:0007669"/>
    <property type="project" value="TreeGrafter"/>
</dbReference>
<evidence type="ECO:0000313" key="4">
    <source>
        <dbReference type="Proteomes" id="UP000323707"/>
    </source>
</evidence>
<proteinExistence type="predicted"/>
<evidence type="ECO:0000313" key="3">
    <source>
        <dbReference type="EMBL" id="KAA8709121.1"/>
    </source>
</evidence>
<feature type="domain" description="APS kinase" evidence="2">
    <location>
        <begin position="7"/>
        <end position="147"/>
    </location>
</feature>
<dbReference type="NCBIfam" id="NF004041">
    <property type="entry name" value="PRK05541.1"/>
    <property type="match status" value="1"/>
</dbReference>
<dbReference type="RefSeq" id="WP_150337472.1">
    <property type="nucleotide sequence ID" value="NZ_JAERIX010000051.1"/>
</dbReference>
<reference evidence="3 4" key="1">
    <citation type="submission" date="2019-09" db="EMBL/GenBank/DDBJ databases">
        <title>Draft genome sequence of various Type strains from the CCUG.</title>
        <authorList>
            <person name="Pineiro-Iglesias B."/>
            <person name="Tunovic T."/>
            <person name="Unosson C."/>
            <person name="Inganas E."/>
            <person name="Ohlen M."/>
            <person name="Cardew S."/>
            <person name="Jensie-Markopoulos S."/>
            <person name="Salva-Serra F."/>
            <person name="Jaen-Luchoro D."/>
            <person name="Karlsson R."/>
            <person name="Svensson-Stadler L."/>
            <person name="Chun J."/>
            <person name="Moore E."/>
        </authorList>
    </citation>
    <scope>NUCLEOTIDE SEQUENCE [LARGE SCALE GENOMIC DNA]</scope>
    <source>
        <strain evidence="3 4">CCUG 32756T</strain>
    </source>
</reference>
<comment type="caution">
    <text evidence="3">The sequence shown here is derived from an EMBL/GenBank/DDBJ whole genome shotgun (WGS) entry which is preliminary data.</text>
</comment>
<dbReference type="Pfam" id="PF01583">
    <property type="entry name" value="APS_kinase"/>
    <property type="match status" value="1"/>
</dbReference>
<dbReference type="GO" id="GO:0019379">
    <property type="term" value="P:sulfate assimilation, phosphoadenylyl sulfate reduction by phosphoadenylyl-sulfate reductase (thioredoxin)"/>
    <property type="evidence" value="ECO:0007669"/>
    <property type="project" value="TreeGrafter"/>
</dbReference>
<dbReference type="InterPro" id="IPR059117">
    <property type="entry name" value="APS_kinase_dom"/>
</dbReference>
<dbReference type="InterPro" id="IPR027417">
    <property type="entry name" value="P-loop_NTPase"/>
</dbReference>
<dbReference type="InterPro" id="IPR050512">
    <property type="entry name" value="Sulf_AdTrans/APS_kinase"/>
</dbReference>
<sequence>MKASYYGLVVWLTGLAGSGKSTICKELYIRLRDSGFNVVYLDGDELRDVLGAYSYDKQGRISVAKKRADLARLLSRQGVITIVSTISMFDEIYQYNREHFPNYLEIYISCAYEELIRRDQKQLYSKALKGELPNVVGVDIDYDEPKAHLQIDNTTLGGIDEKVGQILAAIQS</sequence>
<organism evidence="3 4">
    <name type="scientific">Helicobacter canis</name>
    <dbReference type="NCBI Taxonomy" id="29419"/>
    <lineage>
        <taxon>Bacteria</taxon>
        <taxon>Pseudomonadati</taxon>
        <taxon>Campylobacterota</taxon>
        <taxon>Epsilonproteobacteria</taxon>
        <taxon>Campylobacterales</taxon>
        <taxon>Helicobacteraceae</taxon>
        <taxon>Helicobacter</taxon>
    </lineage>
</organism>
<accession>A0A5M9QLJ3</accession>
<dbReference type="Proteomes" id="UP000323707">
    <property type="component" value="Unassembled WGS sequence"/>
</dbReference>
<dbReference type="GO" id="GO:0004781">
    <property type="term" value="F:sulfate adenylyltransferase (ATP) activity"/>
    <property type="evidence" value="ECO:0007669"/>
    <property type="project" value="TreeGrafter"/>
</dbReference>
<dbReference type="Gene3D" id="3.40.50.300">
    <property type="entry name" value="P-loop containing nucleotide triphosphate hydrolases"/>
    <property type="match status" value="1"/>
</dbReference>
<evidence type="ECO:0000259" key="2">
    <source>
        <dbReference type="Pfam" id="PF01583"/>
    </source>
</evidence>
<dbReference type="GO" id="GO:0005524">
    <property type="term" value="F:ATP binding"/>
    <property type="evidence" value="ECO:0007669"/>
    <property type="project" value="InterPro"/>
</dbReference>
<dbReference type="CDD" id="cd02027">
    <property type="entry name" value="APSK"/>
    <property type="match status" value="1"/>
</dbReference>
<dbReference type="GO" id="GO:0004020">
    <property type="term" value="F:adenylylsulfate kinase activity"/>
    <property type="evidence" value="ECO:0007669"/>
    <property type="project" value="UniProtKB-EC"/>
</dbReference>
<name>A0A5M9QLJ3_9HELI</name>
<keyword evidence="3" id="KW-0418">Kinase</keyword>
<dbReference type="EC" id="2.7.1.25" evidence="3"/>
<keyword evidence="1 3" id="KW-0808">Transferase</keyword>
<dbReference type="GO" id="GO:0005737">
    <property type="term" value="C:cytoplasm"/>
    <property type="evidence" value="ECO:0007669"/>
    <property type="project" value="TreeGrafter"/>
</dbReference>